<dbReference type="PANTHER" id="PTHR42966">
    <property type="entry name" value="N-ACETYLNEURAMINATE SYNTHASE"/>
    <property type="match status" value="1"/>
</dbReference>
<dbReference type="InterPro" id="IPR013785">
    <property type="entry name" value="Aldolase_TIM"/>
</dbReference>
<dbReference type="SMART" id="SM00858">
    <property type="entry name" value="SAF"/>
    <property type="match status" value="1"/>
</dbReference>
<name>A0AAU8P3L3_EDWPI</name>
<dbReference type="InterPro" id="IPR057736">
    <property type="entry name" value="SAF_PseI/NeuA/NeuB"/>
</dbReference>
<dbReference type="PANTHER" id="PTHR42966:SF1">
    <property type="entry name" value="SIALIC ACID SYNTHASE"/>
    <property type="match status" value="1"/>
</dbReference>
<sequence length="347" mass="38995">MMNKVYIVAEIGCNHNGDPLLAKKMVEQAKAAGVDAVKFQTFKADLLISKYAPKAEYQIKQTGCEESQLEMTRKLELAYDDFIELSQYAKNLGLDVFSTPFDFDSIDFLASLKQRVWKIPSGELLNLPYLEKIARLDISDKKIIISTGMATLDEINMALHVLHNNGIKASDITILHCNTEYPTPYSDVNLNTLSSFKSIFKEYQIGFSDHSPGYFSGIAAVPYGICFIEKHFTLNKDFPGPDHKASVTPDELRLLCQGIRAIELALGSYDKIVTNSERKNKIVARKSIVAKRNIKQGEIFTLENITTKRPGNGISPMHWYQVLGSIAERDFCEDELICCSNLSMQEL</sequence>
<dbReference type="InterPro" id="IPR006190">
    <property type="entry name" value="SAF_AFP_Neu5Ac"/>
</dbReference>
<dbReference type="GO" id="GO:0047444">
    <property type="term" value="F:N-acylneuraminate-9-phosphate synthase activity"/>
    <property type="evidence" value="ECO:0007669"/>
    <property type="project" value="TreeGrafter"/>
</dbReference>
<gene>
    <name evidence="2" type="primary">neuB</name>
    <name evidence="2" type="ordered locus">ETAE_1207</name>
</gene>
<evidence type="ECO:0000259" key="1">
    <source>
        <dbReference type="PROSITE" id="PS50844"/>
    </source>
</evidence>
<dbReference type="Pfam" id="PF03102">
    <property type="entry name" value="NeuB"/>
    <property type="match status" value="1"/>
</dbReference>
<organism evidence="2 3">
    <name type="scientific">Edwardsiella piscicida</name>
    <dbReference type="NCBI Taxonomy" id="1263550"/>
    <lineage>
        <taxon>Bacteria</taxon>
        <taxon>Pseudomonadati</taxon>
        <taxon>Pseudomonadota</taxon>
        <taxon>Gammaproteobacteria</taxon>
        <taxon>Enterobacterales</taxon>
        <taxon>Hafniaceae</taxon>
        <taxon>Edwardsiella</taxon>
    </lineage>
</organism>
<dbReference type="AlphaFoldDB" id="A0AAU8P3L3"/>
<dbReference type="CDD" id="cd11615">
    <property type="entry name" value="SAF_NeuB_like"/>
    <property type="match status" value="1"/>
</dbReference>
<dbReference type="InterPro" id="IPR036732">
    <property type="entry name" value="AFP_Neu5c_C_sf"/>
</dbReference>
<feature type="domain" description="AFP-like" evidence="1">
    <location>
        <begin position="287"/>
        <end position="345"/>
    </location>
</feature>
<dbReference type="KEGG" id="etr:ETAE_1207"/>
<dbReference type="Proteomes" id="UP000002634">
    <property type="component" value="Chromosome"/>
</dbReference>
<reference evidence="2 3" key="1">
    <citation type="journal article" date="2009" name="PLoS ONE">
        <title>Genome sequence of the versatile fish pathogen Edwardsiella tarda provides insights into its adaptation to broad host ranges and intracellular niches.</title>
        <authorList>
            <person name="Wang Q."/>
            <person name="Yang M."/>
            <person name="Xiao J."/>
            <person name="Wu H."/>
            <person name="Wang X."/>
            <person name="Lv Y."/>
            <person name="Xu L."/>
            <person name="Zheng H."/>
            <person name="Wang S."/>
            <person name="Zhao G."/>
            <person name="Liu Q."/>
            <person name="Zhang Y."/>
        </authorList>
    </citation>
    <scope>NUCLEOTIDE SEQUENCE [LARGE SCALE GENOMIC DNA]</scope>
    <source>
        <strain evidence="3">EIB202 / CCTCC M208068</strain>
    </source>
</reference>
<dbReference type="GO" id="GO:0016051">
    <property type="term" value="P:carbohydrate biosynthetic process"/>
    <property type="evidence" value="ECO:0007669"/>
    <property type="project" value="InterPro"/>
</dbReference>
<dbReference type="InterPro" id="IPR013132">
    <property type="entry name" value="PseI/NeuA/B-like_N"/>
</dbReference>
<dbReference type="Gene3D" id="3.90.1210.10">
    <property type="entry name" value="Antifreeze-like/N-acetylneuraminic acid synthase C-terminal domain"/>
    <property type="match status" value="1"/>
</dbReference>
<evidence type="ECO:0000313" key="2">
    <source>
        <dbReference type="EMBL" id="ACY84050.1"/>
    </source>
</evidence>
<keyword evidence="3" id="KW-1185">Reference proteome</keyword>
<dbReference type="Gene3D" id="3.20.20.70">
    <property type="entry name" value="Aldolase class I"/>
    <property type="match status" value="1"/>
</dbReference>
<dbReference type="PROSITE" id="PS50844">
    <property type="entry name" value="AFP_LIKE"/>
    <property type="match status" value="1"/>
</dbReference>
<dbReference type="InterPro" id="IPR051690">
    <property type="entry name" value="PseI-like"/>
</dbReference>
<dbReference type="SUPFAM" id="SSF51569">
    <property type="entry name" value="Aldolase"/>
    <property type="match status" value="1"/>
</dbReference>
<dbReference type="NCBIfam" id="TIGR03569">
    <property type="entry name" value="NeuB_NnaB"/>
    <property type="match status" value="1"/>
</dbReference>
<dbReference type="EMBL" id="CP001135">
    <property type="protein sequence ID" value="ACY84050.1"/>
    <property type="molecule type" value="Genomic_DNA"/>
</dbReference>
<accession>A0AAU8P3L3</accession>
<dbReference type="InterPro" id="IPR020007">
    <property type="entry name" value="NeuB/NeuA"/>
</dbReference>
<dbReference type="SUPFAM" id="SSF51269">
    <property type="entry name" value="AFP III-like domain"/>
    <property type="match status" value="1"/>
</dbReference>
<dbReference type="Pfam" id="PF08666">
    <property type="entry name" value="SAF"/>
    <property type="match status" value="1"/>
</dbReference>
<protein>
    <submittedName>
        <fullName evidence="2">Sialic acid synthase</fullName>
    </submittedName>
</protein>
<proteinExistence type="predicted"/>
<evidence type="ECO:0000313" key="3">
    <source>
        <dbReference type="Proteomes" id="UP000002634"/>
    </source>
</evidence>
<dbReference type="InterPro" id="IPR013974">
    <property type="entry name" value="SAF"/>
</dbReference>